<organism evidence="2 3">
    <name type="scientific">Ruminococcus flavefaciens</name>
    <dbReference type="NCBI Taxonomy" id="1265"/>
    <lineage>
        <taxon>Bacteria</taxon>
        <taxon>Bacillati</taxon>
        <taxon>Bacillota</taxon>
        <taxon>Clostridia</taxon>
        <taxon>Eubacteriales</taxon>
        <taxon>Oscillospiraceae</taxon>
        <taxon>Ruminococcus</taxon>
    </lineage>
</organism>
<dbReference type="RefSeq" id="WP_072951060.1">
    <property type="nucleotide sequence ID" value="NZ_FRCT01000008.1"/>
</dbReference>
<name>A0A1M7KDA6_RUMFL</name>
<dbReference type="PANTHER" id="PTHR43649">
    <property type="entry name" value="ARABINOSE-BINDING PROTEIN-RELATED"/>
    <property type="match status" value="1"/>
</dbReference>
<feature type="region of interest" description="Disordered" evidence="1">
    <location>
        <begin position="25"/>
        <end position="57"/>
    </location>
</feature>
<dbReference type="SUPFAM" id="SSF53850">
    <property type="entry name" value="Periplasmic binding protein-like II"/>
    <property type="match status" value="1"/>
</dbReference>
<accession>A0A1M7KDA6</accession>
<sequence length="468" mass="52290">MKDFKRLTAAVIAAAAVISTAVSCSSKKKDSNKEKATEAGQSAESTTAKDTSDSAGKPDTSMEIYWLSDYDINPAEGEKRSTALSLFEDVYNGKVTYLPTTAEDKYNELASQINAGAAVDMFPYDAKVFPDGVMRDLFAPLDPYYEDLGMDSGIWDEMSGVIDMFAYKGQHYVMPYSISDPFVLTYSRKLMQSEGIDDPRKLWQEGKWDWNALKSMIEKFKSNNPGAYRIGINGWYGQAALASTGHRVVEFDGNTLKNNIYDPEIANAVSLTNDILLNGWYSANWRDTFPTDFNTLFLASTDWTLPISNAANPEADLMIVPFPKEPNADKNYISCNFDARMLVKNSDNSNAVATYIKCERLAASDETMKKKTKEYATTVHKNQSGTFRSFVTEEQYDALMEYTDLSKVTPVFDYGYGMGDAMTGYGAYTNDTRGAMYRITDTEVGKDWEAIKNTFSPVIDEQIAQYNN</sequence>
<gene>
    <name evidence="2" type="ORF">SAMN04487860_10859</name>
</gene>
<dbReference type="InterPro" id="IPR006059">
    <property type="entry name" value="SBP"/>
</dbReference>
<dbReference type="AlphaFoldDB" id="A0A1M7KDA6"/>
<dbReference type="Pfam" id="PF13416">
    <property type="entry name" value="SBP_bac_8"/>
    <property type="match status" value="1"/>
</dbReference>
<protein>
    <submittedName>
        <fullName evidence="2">Extracellular solute-binding protein</fullName>
    </submittedName>
</protein>
<dbReference type="InterPro" id="IPR050490">
    <property type="entry name" value="Bact_solute-bd_prot1"/>
</dbReference>
<dbReference type="EMBL" id="FRCT01000008">
    <property type="protein sequence ID" value="SHM63218.1"/>
    <property type="molecule type" value="Genomic_DNA"/>
</dbReference>
<dbReference type="PANTHER" id="PTHR43649:SF12">
    <property type="entry name" value="DIACETYLCHITOBIOSE BINDING PROTEIN DASA"/>
    <property type="match status" value="1"/>
</dbReference>
<evidence type="ECO:0000313" key="2">
    <source>
        <dbReference type="EMBL" id="SHM63218.1"/>
    </source>
</evidence>
<dbReference type="Proteomes" id="UP000184394">
    <property type="component" value="Unassembled WGS sequence"/>
</dbReference>
<evidence type="ECO:0000313" key="3">
    <source>
        <dbReference type="Proteomes" id="UP000184394"/>
    </source>
</evidence>
<feature type="compositionally biased region" description="Basic and acidic residues" evidence="1">
    <location>
        <begin position="27"/>
        <end position="37"/>
    </location>
</feature>
<feature type="compositionally biased region" description="Polar residues" evidence="1">
    <location>
        <begin position="39"/>
        <end position="49"/>
    </location>
</feature>
<dbReference type="Gene3D" id="3.40.190.10">
    <property type="entry name" value="Periplasmic binding protein-like II"/>
    <property type="match status" value="1"/>
</dbReference>
<reference evidence="2 3" key="1">
    <citation type="submission" date="2016-11" db="EMBL/GenBank/DDBJ databases">
        <authorList>
            <person name="Jaros S."/>
            <person name="Januszkiewicz K."/>
            <person name="Wedrychowicz H."/>
        </authorList>
    </citation>
    <scope>NUCLEOTIDE SEQUENCE [LARGE SCALE GENOMIC DNA]</scope>
    <source>
        <strain evidence="2 3">Y1</strain>
    </source>
</reference>
<evidence type="ECO:0000256" key="1">
    <source>
        <dbReference type="SAM" id="MobiDB-lite"/>
    </source>
</evidence>
<proteinExistence type="predicted"/>
<dbReference type="PROSITE" id="PS51257">
    <property type="entry name" value="PROKAR_LIPOPROTEIN"/>
    <property type="match status" value="1"/>
</dbReference>